<proteinExistence type="inferred from homology"/>
<protein>
    <submittedName>
        <fullName evidence="5">Tetratricopeptide repeat protein 39C</fullName>
    </submittedName>
</protein>
<dbReference type="RefSeq" id="XP_025742287.1">
    <property type="nucleotide sequence ID" value="XM_025886502.1"/>
</dbReference>
<feature type="region of interest" description="Disordered" evidence="3">
    <location>
        <begin position="1"/>
        <end position="21"/>
    </location>
</feature>
<dbReference type="GO" id="GO:0032474">
    <property type="term" value="P:otolith morphogenesis"/>
    <property type="evidence" value="ECO:0007669"/>
    <property type="project" value="TreeGrafter"/>
</dbReference>
<dbReference type="InParanoid" id="A0A3Q7QJ60"/>
<gene>
    <name evidence="5" type="primary">TTC39C</name>
</gene>
<evidence type="ECO:0000313" key="5">
    <source>
        <dbReference type="RefSeq" id="XP_025742287.1"/>
    </source>
</evidence>
<organism evidence="4 5">
    <name type="scientific">Callorhinus ursinus</name>
    <name type="common">Northern fur seal</name>
    <dbReference type="NCBI Taxonomy" id="34884"/>
    <lineage>
        <taxon>Eukaryota</taxon>
        <taxon>Metazoa</taxon>
        <taxon>Chordata</taxon>
        <taxon>Craniata</taxon>
        <taxon>Vertebrata</taxon>
        <taxon>Euteleostomi</taxon>
        <taxon>Mammalia</taxon>
        <taxon>Eutheria</taxon>
        <taxon>Laurasiatheria</taxon>
        <taxon>Carnivora</taxon>
        <taxon>Caniformia</taxon>
        <taxon>Pinnipedia</taxon>
        <taxon>Otariidae</taxon>
        <taxon>Callorhinus</taxon>
    </lineage>
</organism>
<dbReference type="PANTHER" id="PTHR31859:SF1">
    <property type="entry name" value="TETRATRICOPEPTIDE REPEAT PROTEIN 39C"/>
    <property type="match status" value="1"/>
</dbReference>
<sequence>MAGSEQQRPRRQDDGDSAAAAAAAPLQDAELALAGINMLLNNGFRESDQLFKQYRNHSPLMSFGASFVSFLNAMMTFEEEKMQLACDDLKTTEKLCESEEAGVIETIKNKIKKNVDVRKSAPSMVDRLQRQIIIADCQVYLAVLSFVKQELSAYIKGGWILRKAWKIYNKCYLDISALQELYQKKLTEEPLTSDAANDNHIVAEGVSEESLNRLKGAVSFGYGLFHLCISMVPPNLLKIINLLGFPGDRLQGLSSLMYASESKDMKAPLATLALLWYHTVVRPFFALDGSDNKAGLDEAKEILLKKEAAYPNSSLFMFFKGRIQRLECQINSALTSFHTALELAIDQREIQHVCLYEIGWCSMIELNFKDAFDSFERLKNESRWSQCYYAYLTAGGPVWMVRCVRSSREGDGSLLSCKLPLELALKDRCLSTGRPREEAHSGTRITATRGFVSGTYIFLFEFVGTNLADHSNHLQAERFRKQAPTKALCVLASIEVLYLWKALPNCSFPNLQRMSQACHAVDDSSVVGLKYLLLGAIHKCLGNSEDAVQFFQRAVKDELCRQNNLYVQPYACYELGCLLLDKPETVARGRTLLLQAKEDFSGYDFENRLHVRIHAALASLRELVPQ</sequence>
<dbReference type="AlphaFoldDB" id="A0A3Q7QJ60"/>
<evidence type="ECO:0000256" key="1">
    <source>
        <dbReference type="ARBA" id="ARBA00006400"/>
    </source>
</evidence>
<reference evidence="5" key="2">
    <citation type="submission" date="2025-08" db="UniProtKB">
        <authorList>
            <consortium name="RefSeq"/>
        </authorList>
    </citation>
    <scope>IDENTIFICATION</scope>
    <source>
        <tissue evidence="5">Blood</tissue>
    </source>
</reference>
<accession>A0A3Q7QJ60</accession>
<keyword evidence="4" id="KW-1185">Reference proteome</keyword>
<dbReference type="InterPro" id="IPR019412">
    <property type="entry name" value="IML2/TPR_39"/>
</dbReference>
<dbReference type="InterPro" id="IPR011990">
    <property type="entry name" value="TPR-like_helical_dom_sf"/>
</dbReference>
<evidence type="ECO:0000256" key="3">
    <source>
        <dbReference type="SAM" id="MobiDB-lite"/>
    </source>
</evidence>
<dbReference type="Proteomes" id="UP000286641">
    <property type="component" value="Unplaced"/>
</dbReference>
<comment type="similarity">
    <text evidence="1">Belongs to the TTC39 family.</text>
</comment>
<dbReference type="Pfam" id="PF10300">
    <property type="entry name" value="Iml2-TPR_39"/>
    <property type="match status" value="2"/>
</dbReference>
<evidence type="ECO:0000313" key="4">
    <source>
        <dbReference type="Proteomes" id="UP000286641"/>
    </source>
</evidence>
<dbReference type="PANTHER" id="PTHR31859">
    <property type="entry name" value="TETRATRICOPEPTIDE REPEAT PROTEIN 39 FAMILY MEMBER"/>
    <property type="match status" value="1"/>
</dbReference>
<evidence type="ECO:0000256" key="2">
    <source>
        <dbReference type="ARBA" id="ARBA00022803"/>
    </source>
</evidence>
<dbReference type="SUPFAM" id="SSF48452">
    <property type="entry name" value="TPR-like"/>
    <property type="match status" value="1"/>
</dbReference>
<keyword evidence="2" id="KW-0802">TPR repeat</keyword>
<dbReference type="GO" id="GO:0060271">
    <property type="term" value="P:cilium assembly"/>
    <property type="evidence" value="ECO:0007669"/>
    <property type="project" value="TreeGrafter"/>
</dbReference>
<dbReference type="CTD" id="125488"/>
<reference key="1">
    <citation type="submission" date="2019-01" db="UniProtKB">
        <authorList>
            <consortium name="RefSeq"/>
        </authorList>
    </citation>
    <scope>IDENTIFICATION</scope>
</reference>
<name>A0A3Q7QJ60_CALUR</name>